<reference evidence="1 2" key="1">
    <citation type="submission" date="2024-01" db="EMBL/GenBank/DDBJ databases">
        <title>The genomes of 5 underutilized Papilionoideae crops provide insights into root nodulation and disease resistanc.</title>
        <authorList>
            <person name="Jiang F."/>
        </authorList>
    </citation>
    <scope>NUCLEOTIDE SEQUENCE [LARGE SCALE GENOMIC DNA]</scope>
    <source>
        <strain evidence="1">LVBAO_FW01</strain>
        <tissue evidence="1">Leaves</tissue>
    </source>
</reference>
<dbReference type="EMBL" id="JAYMYQ010000006">
    <property type="protein sequence ID" value="KAK7323246.1"/>
    <property type="molecule type" value="Genomic_DNA"/>
</dbReference>
<comment type="caution">
    <text evidence="1">The sequence shown here is derived from an EMBL/GenBank/DDBJ whole genome shotgun (WGS) entry which is preliminary data.</text>
</comment>
<organism evidence="1 2">
    <name type="scientific">Canavalia gladiata</name>
    <name type="common">Sword bean</name>
    <name type="synonym">Dolichos gladiatus</name>
    <dbReference type="NCBI Taxonomy" id="3824"/>
    <lineage>
        <taxon>Eukaryota</taxon>
        <taxon>Viridiplantae</taxon>
        <taxon>Streptophyta</taxon>
        <taxon>Embryophyta</taxon>
        <taxon>Tracheophyta</taxon>
        <taxon>Spermatophyta</taxon>
        <taxon>Magnoliopsida</taxon>
        <taxon>eudicotyledons</taxon>
        <taxon>Gunneridae</taxon>
        <taxon>Pentapetalae</taxon>
        <taxon>rosids</taxon>
        <taxon>fabids</taxon>
        <taxon>Fabales</taxon>
        <taxon>Fabaceae</taxon>
        <taxon>Papilionoideae</taxon>
        <taxon>50 kb inversion clade</taxon>
        <taxon>NPAAA clade</taxon>
        <taxon>indigoferoid/millettioid clade</taxon>
        <taxon>Phaseoleae</taxon>
        <taxon>Canavalia</taxon>
    </lineage>
</organism>
<evidence type="ECO:0000313" key="1">
    <source>
        <dbReference type="EMBL" id="KAK7323246.1"/>
    </source>
</evidence>
<accession>A0AAN9KUJ9</accession>
<dbReference type="Proteomes" id="UP001367508">
    <property type="component" value="Unassembled WGS sequence"/>
</dbReference>
<dbReference type="AlphaFoldDB" id="A0AAN9KUJ9"/>
<name>A0AAN9KUJ9_CANGL</name>
<sequence length="132" mass="15189">MSRSGYLVDKRNLSDSSTASDHIADKTQGLQFWNTFRDLKSQPQFLKGCALQKALFEAIFQHPKAIQILAHVGNKRKPCKSHATLFEDSRIQEEYRREGVSIEFLEYLGDLLAMFFLRRAATSIQPAQRIDR</sequence>
<keyword evidence="2" id="KW-1185">Reference proteome</keyword>
<evidence type="ECO:0000313" key="2">
    <source>
        <dbReference type="Proteomes" id="UP001367508"/>
    </source>
</evidence>
<gene>
    <name evidence="1" type="ORF">VNO77_26711</name>
</gene>
<proteinExistence type="predicted"/>
<protein>
    <submittedName>
        <fullName evidence="1">Uncharacterized protein</fullName>
    </submittedName>
</protein>